<name>A0A7X0JL63_9HYPH</name>
<organism evidence="2 3">
    <name type="scientific">Rhizobium soli</name>
    <dbReference type="NCBI Taxonomy" id="424798"/>
    <lineage>
        <taxon>Bacteria</taxon>
        <taxon>Pseudomonadati</taxon>
        <taxon>Pseudomonadota</taxon>
        <taxon>Alphaproteobacteria</taxon>
        <taxon>Hyphomicrobiales</taxon>
        <taxon>Rhizobiaceae</taxon>
        <taxon>Rhizobium/Agrobacterium group</taxon>
        <taxon>Rhizobium</taxon>
    </lineage>
</organism>
<accession>A0A7X0JL63</accession>
<protein>
    <recommendedName>
        <fullName evidence="4">DUF4345 domain-containing protein</fullName>
    </recommendedName>
</protein>
<keyword evidence="1" id="KW-1133">Transmembrane helix</keyword>
<proteinExistence type="predicted"/>
<keyword evidence="1" id="KW-0472">Membrane</keyword>
<evidence type="ECO:0000313" key="3">
    <source>
        <dbReference type="Proteomes" id="UP000585437"/>
    </source>
</evidence>
<evidence type="ECO:0008006" key="4">
    <source>
        <dbReference type="Google" id="ProtNLM"/>
    </source>
</evidence>
<evidence type="ECO:0000256" key="1">
    <source>
        <dbReference type="SAM" id="Phobius"/>
    </source>
</evidence>
<dbReference type="Proteomes" id="UP000585437">
    <property type="component" value="Unassembled WGS sequence"/>
</dbReference>
<comment type="caution">
    <text evidence="2">The sequence shown here is derived from an EMBL/GenBank/DDBJ whole genome shotgun (WGS) entry which is preliminary data.</text>
</comment>
<dbReference type="EMBL" id="JACHBU010000003">
    <property type="protein sequence ID" value="MBB6508722.1"/>
    <property type="molecule type" value="Genomic_DNA"/>
</dbReference>
<keyword evidence="1" id="KW-0812">Transmembrane</keyword>
<feature type="transmembrane region" description="Helical" evidence="1">
    <location>
        <begin position="12"/>
        <end position="31"/>
    </location>
</feature>
<feature type="transmembrane region" description="Helical" evidence="1">
    <location>
        <begin position="107"/>
        <end position="125"/>
    </location>
</feature>
<feature type="transmembrane region" description="Helical" evidence="1">
    <location>
        <begin position="77"/>
        <end position="95"/>
    </location>
</feature>
<gene>
    <name evidence="2" type="ORF">F4695_002071</name>
</gene>
<keyword evidence="3" id="KW-1185">Reference proteome</keyword>
<dbReference type="AlphaFoldDB" id="A0A7X0JL63"/>
<reference evidence="2 3" key="1">
    <citation type="submission" date="2020-08" db="EMBL/GenBank/DDBJ databases">
        <title>The Agave Microbiome: Exploring the role of microbial communities in plant adaptations to desert environments.</title>
        <authorList>
            <person name="Partida-Martinez L.P."/>
        </authorList>
    </citation>
    <scope>NUCLEOTIDE SEQUENCE [LARGE SCALE GENOMIC DNA]</scope>
    <source>
        <strain evidence="2 3">AS3.12</strain>
    </source>
</reference>
<sequence>MELYFPTETGEQLAFVCAAATALIGLLILLFPGPSLRFSAFRIGDVRPEGYGSVRAAGAQYVGLGVVPIIFAQDWFYMVLGIVLGLGAFGRLVSFAFDRGATVKNTLIFLLQVVLSAGPLAYVFGYL</sequence>
<evidence type="ECO:0000313" key="2">
    <source>
        <dbReference type="EMBL" id="MBB6508722.1"/>
    </source>
</evidence>
<dbReference type="RefSeq" id="WP_184654586.1">
    <property type="nucleotide sequence ID" value="NZ_JACHBU010000003.1"/>
</dbReference>